<evidence type="ECO:0000256" key="1">
    <source>
        <dbReference type="SAM" id="Phobius"/>
    </source>
</evidence>
<dbReference type="Proteomes" id="UP001589667">
    <property type="component" value="Unassembled WGS sequence"/>
</dbReference>
<keyword evidence="1" id="KW-0812">Transmembrane</keyword>
<proteinExistence type="predicted"/>
<protein>
    <submittedName>
        <fullName evidence="2">Uncharacterized protein</fullName>
    </submittedName>
</protein>
<dbReference type="RefSeq" id="WP_157423492.1">
    <property type="nucleotide sequence ID" value="NZ_BAAANI010000008.1"/>
</dbReference>
<name>A0ABV5SMZ3_9MICO</name>
<organism evidence="2 3">
    <name type="scientific">Agromyces lapidis</name>
    <dbReference type="NCBI Taxonomy" id="279574"/>
    <lineage>
        <taxon>Bacteria</taxon>
        <taxon>Bacillati</taxon>
        <taxon>Actinomycetota</taxon>
        <taxon>Actinomycetes</taxon>
        <taxon>Micrococcales</taxon>
        <taxon>Microbacteriaceae</taxon>
        <taxon>Agromyces</taxon>
    </lineage>
</organism>
<accession>A0ABV5SMZ3</accession>
<evidence type="ECO:0000313" key="3">
    <source>
        <dbReference type="Proteomes" id="UP001589667"/>
    </source>
</evidence>
<keyword evidence="1" id="KW-1133">Transmembrane helix</keyword>
<sequence>MDATPKRTLWWGIGLAGGGALLLVLIPSAISAVFPALDGVGQTFFDALNVVVNLVQQLAIPLGSALIAAAIVMQYLGGRRAGTALGEVPQTGADRAG</sequence>
<feature type="transmembrane region" description="Helical" evidence="1">
    <location>
        <begin position="54"/>
        <end position="76"/>
    </location>
</feature>
<evidence type="ECO:0000313" key="2">
    <source>
        <dbReference type="EMBL" id="MFB9641106.1"/>
    </source>
</evidence>
<feature type="transmembrane region" description="Helical" evidence="1">
    <location>
        <begin position="9"/>
        <end position="34"/>
    </location>
</feature>
<dbReference type="EMBL" id="JBHMBL010000001">
    <property type="protein sequence ID" value="MFB9641106.1"/>
    <property type="molecule type" value="Genomic_DNA"/>
</dbReference>
<keyword evidence="3" id="KW-1185">Reference proteome</keyword>
<reference evidence="2 3" key="1">
    <citation type="submission" date="2024-09" db="EMBL/GenBank/DDBJ databases">
        <authorList>
            <person name="Sun Q."/>
            <person name="Mori K."/>
        </authorList>
    </citation>
    <scope>NUCLEOTIDE SEQUENCE [LARGE SCALE GENOMIC DNA]</scope>
    <source>
        <strain evidence="2 3">JCM 14321</strain>
    </source>
</reference>
<keyword evidence="1" id="KW-0472">Membrane</keyword>
<comment type="caution">
    <text evidence="2">The sequence shown here is derived from an EMBL/GenBank/DDBJ whole genome shotgun (WGS) entry which is preliminary data.</text>
</comment>
<gene>
    <name evidence="2" type="ORF">ACFFQV_02275</name>
</gene>